<gene>
    <name evidence="2" type="ORF">B0J15DRAFT_122407</name>
</gene>
<evidence type="ECO:0000256" key="1">
    <source>
        <dbReference type="SAM" id="Phobius"/>
    </source>
</evidence>
<reference evidence="2" key="1">
    <citation type="journal article" date="2021" name="Nat. Commun.">
        <title>Genetic determinants of endophytism in the Arabidopsis root mycobiome.</title>
        <authorList>
            <person name="Mesny F."/>
            <person name="Miyauchi S."/>
            <person name="Thiergart T."/>
            <person name="Pickel B."/>
            <person name="Atanasova L."/>
            <person name="Karlsson M."/>
            <person name="Huettel B."/>
            <person name="Barry K.W."/>
            <person name="Haridas S."/>
            <person name="Chen C."/>
            <person name="Bauer D."/>
            <person name="Andreopoulos W."/>
            <person name="Pangilinan J."/>
            <person name="LaButti K."/>
            <person name="Riley R."/>
            <person name="Lipzen A."/>
            <person name="Clum A."/>
            <person name="Drula E."/>
            <person name="Henrissat B."/>
            <person name="Kohler A."/>
            <person name="Grigoriev I.V."/>
            <person name="Martin F.M."/>
            <person name="Hacquard S."/>
        </authorList>
    </citation>
    <scope>NUCLEOTIDE SEQUENCE</scope>
    <source>
        <strain evidence="2">FSSC 5 MPI-SDFR-AT-0091</strain>
    </source>
</reference>
<proteinExistence type="predicted"/>
<protein>
    <submittedName>
        <fullName evidence="2">Uncharacterized protein</fullName>
    </submittedName>
</protein>
<comment type="caution">
    <text evidence="2">The sequence shown here is derived from an EMBL/GenBank/DDBJ whole genome shotgun (WGS) entry which is preliminary data.</text>
</comment>
<dbReference type="AlphaFoldDB" id="A0A9P9L4N0"/>
<accession>A0A9P9L4N0</accession>
<sequence length="243" mass="26501">MTWASLHDEYFLSLVGSVSLHLLMEGIYDSLACLLHQIPMLTTMDLVPRLVFTMLVSLSLTSISIFINYLLKSRRRYIREPPAPPRPSATVLLPLPPWLWLTNAAVQSPPPLKTGLSSPLGSIHSTLGAPPDNDGTELSIRVQSDISAILDARRVAGLIPLFQYSSRNRRLGPCTPTNDARRSGLNCPPTTTTTAFSSSVSHAPFDCPRHPYCRLSGQSQGVRALHLETSTGQNQPAGSGPFF</sequence>
<keyword evidence="1" id="KW-1133">Transmembrane helix</keyword>
<organism evidence="2 3">
    <name type="scientific">Fusarium solani</name>
    <name type="common">Filamentous fungus</name>
    <dbReference type="NCBI Taxonomy" id="169388"/>
    <lineage>
        <taxon>Eukaryota</taxon>
        <taxon>Fungi</taxon>
        <taxon>Dikarya</taxon>
        <taxon>Ascomycota</taxon>
        <taxon>Pezizomycotina</taxon>
        <taxon>Sordariomycetes</taxon>
        <taxon>Hypocreomycetidae</taxon>
        <taxon>Hypocreales</taxon>
        <taxon>Nectriaceae</taxon>
        <taxon>Fusarium</taxon>
        <taxon>Fusarium solani species complex</taxon>
    </lineage>
</organism>
<keyword evidence="1" id="KW-0472">Membrane</keyword>
<dbReference type="Proteomes" id="UP000736672">
    <property type="component" value="Unassembled WGS sequence"/>
</dbReference>
<keyword evidence="1" id="KW-0812">Transmembrane</keyword>
<evidence type="ECO:0000313" key="3">
    <source>
        <dbReference type="Proteomes" id="UP000736672"/>
    </source>
</evidence>
<dbReference type="EMBL" id="JAGTJS010000002">
    <property type="protein sequence ID" value="KAH7274169.1"/>
    <property type="molecule type" value="Genomic_DNA"/>
</dbReference>
<feature type="transmembrane region" description="Helical" evidence="1">
    <location>
        <begin position="50"/>
        <end position="71"/>
    </location>
</feature>
<name>A0A9P9L4N0_FUSSL</name>
<keyword evidence="3" id="KW-1185">Reference proteome</keyword>
<evidence type="ECO:0000313" key="2">
    <source>
        <dbReference type="EMBL" id="KAH7274169.1"/>
    </source>
</evidence>